<dbReference type="EMBL" id="KN882045">
    <property type="protein sequence ID" value="KIY45866.1"/>
    <property type="molecule type" value="Genomic_DNA"/>
</dbReference>
<evidence type="ECO:0000256" key="7">
    <source>
        <dbReference type="ARBA" id="ARBA00023049"/>
    </source>
</evidence>
<dbReference type="AlphaFoldDB" id="A0A0D7A7I7"/>
<dbReference type="InterPro" id="IPR008754">
    <property type="entry name" value="Peptidase_M43"/>
</dbReference>
<name>A0A0D7A7I7_9AGAR</name>
<dbReference type="GO" id="GO:0008237">
    <property type="term" value="F:metallopeptidase activity"/>
    <property type="evidence" value="ECO:0007669"/>
    <property type="project" value="UniProtKB-KW"/>
</dbReference>
<evidence type="ECO:0000256" key="8">
    <source>
        <dbReference type="ARBA" id="ARBA00023157"/>
    </source>
</evidence>
<dbReference type="CDD" id="cd04275">
    <property type="entry name" value="ZnMc_pappalysin_like"/>
    <property type="match status" value="1"/>
</dbReference>
<dbReference type="InterPro" id="IPR024079">
    <property type="entry name" value="MetalloPept_cat_dom_sf"/>
</dbReference>
<organism evidence="10 11">
    <name type="scientific">Fistulina hepatica ATCC 64428</name>
    <dbReference type="NCBI Taxonomy" id="1128425"/>
    <lineage>
        <taxon>Eukaryota</taxon>
        <taxon>Fungi</taxon>
        <taxon>Dikarya</taxon>
        <taxon>Basidiomycota</taxon>
        <taxon>Agaricomycotina</taxon>
        <taxon>Agaricomycetes</taxon>
        <taxon>Agaricomycetidae</taxon>
        <taxon>Agaricales</taxon>
        <taxon>Fistulinaceae</taxon>
        <taxon>Fistulina</taxon>
    </lineage>
</organism>
<dbReference type="Proteomes" id="UP000054144">
    <property type="component" value="Unassembled WGS sequence"/>
</dbReference>
<evidence type="ECO:0000313" key="10">
    <source>
        <dbReference type="EMBL" id="KIY45866.1"/>
    </source>
</evidence>
<dbReference type="SUPFAM" id="SSF55486">
    <property type="entry name" value="Metalloproteases ('zincins'), catalytic domain"/>
    <property type="match status" value="1"/>
</dbReference>
<keyword evidence="11" id="KW-1185">Reference proteome</keyword>
<dbReference type="GO" id="GO:0006508">
    <property type="term" value="P:proteolysis"/>
    <property type="evidence" value="ECO:0007669"/>
    <property type="project" value="UniProtKB-KW"/>
</dbReference>
<dbReference type="GO" id="GO:0046872">
    <property type="term" value="F:metal ion binding"/>
    <property type="evidence" value="ECO:0007669"/>
    <property type="project" value="UniProtKB-KW"/>
</dbReference>
<evidence type="ECO:0000256" key="4">
    <source>
        <dbReference type="ARBA" id="ARBA00022729"/>
    </source>
</evidence>
<reference evidence="10 11" key="1">
    <citation type="journal article" date="2015" name="Fungal Genet. Biol.">
        <title>Evolution of novel wood decay mechanisms in Agaricales revealed by the genome sequences of Fistulina hepatica and Cylindrobasidium torrendii.</title>
        <authorList>
            <person name="Floudas D."/>
            <person name="Held B.W."/>
            <person name="Riley R."/>
            <person name="Nagy L.G."/>
            <person name="Koehler G."/>
            <person name="Ransdell A.S."/>
            <person name="Younus H."/>
            <person name="Chow J."/>
            <person name="Chiniquy J."/>
            <person name="Lipzen A."/>
            <person name="Tritt A."/>
            <person name="Sun H."/>
            <person name="Haridas S."/>
            <person name="LaButti K."/>
            <person name="Ohm R.A."/>
            <person name="Kues U."/>
            <person name="Blanchette R.A."/>
            <person name="Grigoriev I.V."/>
            <person name="Minto R.E."/>
            <person name="Hibbett D.S."/>
        </authorList>
    </citation>
    <scope>NUCLEOTIDE SEQUENCE [LARGE SCALE GENOMIC DNA]</scope>
    <source>
        <strain evidence="10 11">ATCC 64428</strain>
    </source>
</reference>
<evidence type="ECO:0000256" key="3">
    <source>
        <dbReference type="ARBA" id="ARBA00022723"/>
    </source>
</evidence>
<proteinExistence type="inferred from homology"/>
<dbReference type="MEROPS" id="M43.008"/>
<evidence type="ECO:0000256" key="2">
    <source>
        <dbReference type="ARBA" id="ARBA00022670"/>
    </source>
</evidence>
<keyword evidence="5" id="KW-0378">Hydrolase</keyword>
<dbReference type="Gene3D" id="3.40.390.10">
    <property type="entry name" value="Collagenase (Catalytic Domain)"/>
    <property type="match status" value="1"/>
</dbReference>
<evidence type="ECO:0000256" key="1">
    <source>
        <dbReference type="ARBA" id="ARBA00008721"/>
    </source>
</evidence>
<dbReference type="PANTHER" id="PTHR47466">
    <property type="match status" value="1"/>
</dbReference>
<keyword evidence="6" id="KW-0862">Zinc</keyword>
<evidence type="ECO:0000256" key="6">
    <source>
        <dbReference type="ARBA" id="ARBA00022833"/>
    </source>
</evidence>
<keyword evidence="8" id="KW-1015">Disulfide bond</keyword>
<feature type="domain" description="Peptidase M43 pregnancy-associated plasma-A" evidence="9">
    <location>
        <begin position="172"/>
        <end position="254"/>
    </location>
</feature>
<keyword evidence="3" id="KW-0479">Metal-binding</keyword>
<keyword evidence="4" id="KW-0732">Signal</keyword>
<evidence type="ECO:0000313" key="11">
    <source>
        <dbReference type="Proteomes" id="UP000054144"/>
    </source>
</evidence>
<sequence>MTRLAFWRSCGFSVSDEKIAAAERHFSQNRVVVDTEAVRRTSSTVVINVHVHVIAANETEEGGYLLDSAIEEQMSVLNDDFEDTGLSFSLGNTQRIVNQTWFSEVGPDEDLQTEMKSQLRSGSVSDLNVYSVGFETGSGAGLLGYSTFPSDYEDDPADDGVVILFSTLPGGNTQNYNQGRTLTHEVGHWVGLYHTFQGGCDGAGDGVDDTPPEANATYGCPRRRNSCPGGGSDPIHNFMDYSYDECLESFTAGKFMFTMTWQISRLQDQMATYRDVMFES</sequence>
<evidence type="ECO:0000259" key="9">
    <source>
        <dbReference type="Pfam" id="PF05572"/>
    </source>
</evidence>
<dbReference type="OrthoDB" id="536211at2759"/>
<dbReference type="PANTHER" id="PTHR47466:SF1">
    <property type="entry name" value="METALLOPROTEASE MEP1 (AFU_ORTHOLOGUE AFUA_1G07730)-RELATED"/>
    <property type="match status" value="1"/>
</dbReference>
<keyword evidence="7" id="KW-0482">Metalloprotease</keyword>
<protein>
    <submittedName>
        <fullName evidence="10">Zincin</fullName>
    </submittedName>
</protein>
<gene>
    <name evidence="10" type="ORF">FISHEDRAFT_66665</name>
</gene>
<dbReference type="Pfam" id="PF05572">
    <property type="entry name" value="Peptidase_M43"/>
    <property type="match status" value="1"/>
</dbReference>
<evidence type="ECO:0000256" key="5">
    <source>
        <dbReference type="ARBA" id="ARBA00022801"/>
    </source>
</evidence>
<accession>A0A0D7A7I7</accession>
<comment type="similarity">
    <text evidence="1">Belongs to the peptidase M43B family.</text>
</comment>
<keyword evidence="2" id="KW-0645">Protease</keyword>